<protein>
    <submittedName>
        <fullName evidence="4">Sulfurtransferase TusE</fullName>
        <ecNumber evidence="4">2.8.1.-</ecNumber>
    </submittedName>
</protein>
<comment type="subcellular location">
    <subcellularLocation>
        <location evidence="1">Cytoplasm</location>
    </subcellularLocation>
</comment>
<sequence>MADLKLDKDGYLINLEDWNSDVAQQLASNINITLTPEHWEIIYTLQDYYREYQHAPSQRPFVKFIAMKLGKEKGNSLFLMKLFSGSPALEAARIAGLPRPVNCF</sequence>
<dbReference type="InterPro" id="IPR007453">
    <property type="entry name" value="DsrC/TusE"/>
</dbReference>
<keyword evidence="3" id="KW-0963">Cytoplasm</keyword>
<dbReference type="InterPro" id="IPR025526">
    <property type="entry name" value="DsrC-like_dom_sf"/>
</dbReference>
<dbReference type="GO" id="GO:0002143">
    <property type="term" value="P:tRNA wobble position uridine thiolation"/>
    <property type="evidence" value="ECO:0007669"/>
    <property type="project" value="TreeGrafter"/>
</dbReference>
<dbReference type="NCBIfam" id="TIGR03342">
    <property type="entry name" value="dsrC_tusE_dsvC"/>
    <property type="match status" value="1"/>
</dbReference>
<evidence type="ECO:0000256" key="1">
    <source>
        <dbReference type="ARBA" id="ARBA00004496"/>
    </source>
</evidence>
<dbReference type="Pfam" id="PF04358">
    <property type="entry name" value="DsrC"/>
    <property type="match status" value="1"/>
</dbReference>
<dbReference type="AlphaFoldDB" id="A0A2H9T6N1"/>
<dbReference type="PANTHER" id="PTHR37010">
    <property type="entry name" value="SULFURTRANSFERASE TUSE"/>
    <property type="match status" value="1"/>
</dbReference>
<dbReference type="SUPFAM" id="SSF69721">
    <property type="entry name" value="DsrC, the gamma subunit of dissimilatory sulfite reductase"/>
    <property type="match status" value="1"/>
</dbReference>
<comment type="similarity">
    <text evidence="2">Belongs to the DsrC/TusE family.</text>
</comment>
<dbReference type="Gene3D" id="3.30.1420.10">
    <property type="match status" value="1"/>
</dbReference>
<dbReference type="GO" id="GO:0097163">
    <property type="term" value="F:sulfur carrier activity"/>
    <property type="evidence" value="ECO:0007669"/>
    <property type="project" value="TreeGrafter"/>
</dbReference>
<evidence type="ECO:0000313" key="4">
    <source>
        <dbReference type="EMBL" id="PJE78885.1"/>
    </source>
</evidence>
<reference evidence="4" key="1">
    <citation type="journal article" date="2017" name="Appl. Environ. Microbiol.">
        <title>Molecular characterization of an Endozoicomonas-like organism causing infection in king scallop Pecten maximus L.</title>
        <authorList>
            <person name="Cano I."/>
            <person name="van Aerle R."/>
            <person name="Ross S."/>
            <person name="Verner-Jeffreys D.W."/>
            <person name="Paley R.K."/>
            <person name="Rimmer G."/>
            <person name="Ryder D."/>
            <person name="Hooper P."/>
            <person name="Stone D."/>
            <person name="Feist S.W."/>
        </authorList>
    </citation>
    <scope>NUCLEOTIDE SEQUENCE</scope>
</reference>
<dbReference type="EMBL" id="NSIT01000118">
    <property type="protein sequence ID" value="PJE78885.1"/>
    <property type="molecule type" value="Genomic_DNA"/>
</dbReference>
<dbReference type="Gene3D" id="1.10.10.370">
    <property type="entry name" value="DsrC-like protein, C-terminal domain"/>
    <property type="match status" value="1"/>
</dbReference>
<dbReference type="PANTHER" id="PTHR37010:SF1">
    <property type="entry name" value="SULFURTRANSFERASE TUSE"/>
    <property type="match status" value="1"/>
</dbReference>
<organism evidence="4">
    <name type="scientific">invertebrate metagenome</name>
    <dbReference type="NCBI Taxonomy" id="1711999"/>
    <lineage>
        <taxon>unclassified sequences</taxon>
        <taxon>metagenomes</taxon>
        <taxon>organismal metagenomes</taxon>
    </lineage>
</organism>
<evidence type="ECO:0000256" key="3">
    <source>
        <dbReference type="ARBA" id="ARBA00022490"/>
    </source>
</evidence>
<dbReference type="PIRSF" id="PIRSF006223">
    <property type="entry name" value="DsrC_TusE"/>
    <property type="match status" value="1"/>
</dbReference>
<evidence type="ECO:0000256" key="2">
    <source>
        <dbReference type="ARBA" id="ARBA00005718"/>
    </source>
</evidence>
<gene>
    <name evidence="4" type="primary">tusE</name>
    <name evidence="4" type="ORF">CI610_02158</name>
</gene>
<dbReference type="GO" id="GO:0005737">
    <property type="term" value="C:cytoplasm"/>
    <property type="evidence" value="ECO:0007669"/>
    <property type="project" value="UniProtKB-SubCell"/>
</dbReference>
<proteinExistence type="inferred from homology"/>
<dbReference type="InterPro" id="IPR043163">
    <property type="entry name" value="DsrC-like_N"/>
</dbReference>
<dbReference type="EC" id="2.8.1.-" evidence="4"/>
<dbReference type="InterPro" id="IPR042072">
    <property type="entry name" value="DsrC-like_C"/>
</dbReference>
<comment type="caution">
    <text evidence="4">The sequence shown here is derived from an EMBL/GenBank/DDBJ whole genome shotgun (WGS) entry which is preliminary data.</text>
</comment>
<keyword evidence="4" id="KW-0808">Transferase</keyword>
<name>A0A2H9T6N1_9ZZZZ</name>
<accession>A0A2H9T6N1</accession>
<dbReference type="GO" id="GO:0016740">
    <property type="term" value="F:transferase activity"/>
    <property type="evidence" value="ECO:0007669"/>
    <property type="project" value="UniProtKB-KW"/>
</dbReference>